<feature type="region of interest" description="Disordered" evidence="1">
    <location>
        <begin position="58"/>
        <end position="105"/>
    </location>
</feature>
<accession>A0AA38HTT4</accession>
<gene>
    <name evidence="2" type="ORF">Zmor_026013</name>
</gene>
<evidence type="ECO:0000313" key="3">
    <source>
        <dbReference type="Proteomes" id="UP001168821"/>
    </source>
</evidence>
<protein>
    <submittedName>
        <fullName evidence="2">Uncharacterized protein</fullName>
    </submittedName>
</protein>
<reference evidence="2" key="1">
    <citation type="journal article" date="2023" name="G3 (Bethesda)">
        <title>Whole genome assemblies of Zophobas morio and Tenebrio molitor.</title>
        <authorList>
            <person name="Kaur S."/>
            <person name="Stinson S.A."/>
            <person name="diCenzo G.C."/>
        </authorList>
    </citation>
    <scope>NUCLEOTIDE SEQUENCE</scope>
    <source>
        <strain evidence="2">QUZm001</strain>
    </source>
</reference>
<name>A0AA38HTT4_9CUCU</name>
<comment type="caution">
    <text evidence="2">The sequence shown here is derived from an EMBL/GenBank/DDBJ whole genome shotgun (WGS) entry which is preliminary data.</text>
</comment>
<sequence length="105" mass="11517">MASSPAAHVYIAPAAPHCTETDLAMPFIEAIARQHRLQLSAGADRCCRFAHAESQRRVLAHSAHSAARRGPGRSRRATTSSQSQVTVRQPQVHRVPQQVSTRQDK</sequence>
<feature type="compositionally biased region" description="Basic residues" evidence="1">
    <location>
        <begin position="66"/>
        <end position="76"/>
    </location>
</feature>
<proteinExistence type="predicted"/>
<organism evidence="2 3">
    <name type="scientific">Zophobas morio</name>
    <dbReference type="NCBI Taxonomy" id="2755281"/>
    <lineage>
        <taxon>Eukaryota</taxon>
        <taxon>Metazoa</taxon>
        <taxon>Ecdysozoa</taxon>
        <taxon>Arthropoda</taxon>
        <taxon>Hexapoda</taxon>
        <taxon>Insecta</taxon>
        <taxon>Pterygota</taxon>
        <taxon>Neoptera</taxon>
        <taxon>Endopterygota</taxon>
        <taxon>Coleoptera</taxon>
        <taxon>Polyphaga</taxon>
        <taxon>Cucujiformia</taxon>
        <taxon>Tenebrionidae</taxon>
        <taxon>Zophobas</taxon>
    </lineage>
</organism>
<evidence type="ECO:0000313" key="2">
    <source>
        <dbReference type="EMBL" id="KAJ3643291.1"/>
    </source>
</evidence>
<dbReference type="AlphaFoldDB" id="A0AA38HTT4"/>
<evidence type="ECO:0000256" key="1">
    <source>
        <dbReference type="SAM" id="MobiDB-lite"/>
    </source>
</evidence>
<dbReference type="EMBL" id="JALNTZ010000008">
    <property type="protein sequence ID" value="KAJ3643291.1"/>
    <property type="molecule type" value="Genomic_DNA"/>
</dbReference>
<keyword evidence="3" id="KW-1185">Reference proteome</keyword>
<feature type="compositionally biased region" description="Low complexity" evidence="1">
    <location>
        <begin position="77"/>
        <end position="99"/>
    </location>
</feature>
<dbReference type="Proteomes" id="UP001168821">
    <property type="component" value="Unassembled WGS sequence"/>
</dbReference>